<evidence type="ECO:0000313" key="1">
    <source>
        <dbReference type="EMBL" id="CAD6446174.1"/>
    </source>
</evidence>
<dbReference type="SUPFAM" id="SSF51735">
    <property type="entry name" value="NAD(P)-binding Rossmann-fold domains"/>
    <property type="match status" value="1"/>
</dbReference>
<dbReference type="EMBL" id="CAJHIA010000017">
    <property type="protein sequence ID" value="CAD6446174.1"/>
    <property type="molecule type" value="Genomic_DNA"/>
</dbReference>
<dbReference type="Proteomes" id="UP000624404">
    <property type="component" value="Unassembled WGS sequence"/>
</dbReference>
<accession>A0A8H2VWH9</accession>
<proteinExistence type="predicted"/>
<dbReference type="Gene3D" id="3.40.50.720">
    <property type="entry name" value="NAD(P)-binding Rossmann-like Domain"/>
    <property type="match status" value="1"/>
</dbReference>
<dbReference type="Pfam" id="PF00106">
    <property type="entry name" value="adh_short"/>
    <property type="match status" value="1"/>
</dbReference>
<dbReference type="OrthoDB" id="5399006at2759"/>
<comment type="caution">
    <text evidence="1">The sequence shown here is derived from an EMBL/GenBank/DDBJ whole genome shotgun (WGS) entry which is preliminary data.</text>
</comment>
<dbReference type="PANTHER" id="PTHR43431:SF7">
    <property type="entry name" value="OXIDOREDUCTASE, SHORT CHAIN DEHYDROGENASE_REDUCTASE FAMILY (AFU_ORTHOLOGUE AFUA_5G14000)"/>
    <property type="match status" value="1"/>
</dbReference>
<dbReference type="InterPro" id="IPR002347">
    <property type="entry name" value="SDR_fam"/>
</dbReference>
<protein>
    <submittedName>
        <fullName evidence="1">Cc4513dd-9da8-4d2b-b495-9b054563e004</fullName>
    </submittedName>
</protein>
<keyword evidence="2" id="KW-1185">Reference proteome</keyword>
<name>A0A8H2VWH9_9HELO</name>
<dbReference type="PANTHER" id="PTHR43431">
    <property type="entry name" value="OXIDOREDUCTASE, SHORT CHAIN DEHYDROGENASE/REDUCTASE FAMILY (AFU_ORTHOLOGUE AFUA_5G14000)"/>
    <property type="match status" value="1"/>
</dbReference>
<organism evidence="1 2">
    <name type="scientific">Sclerotinia trifoliorum</name>
    <dbReference type="NCBI Taxonomy" id="28548"/>
    <lineage>
        <taxon>Eukaryota</taxon>
        <taxon>Fungi</taxon>
        <taxon>Dikarya</taxon>
        <taxon>Ascomycota</taxon>
        <taxon>Pezizomycotina</taxon>
        <taxon>Leotiomycetes</taxon>
        <taxon>Helotiales</taxon>
        <taxon>Sclerotiniaceae</taxon>
        <taxon>Sclerotinia</taxon>
    </lineage>
</organism>
<dbReference type="AlphaFoldDB" id="A0A8H2VWH9"/>
<reference evidence="1" key="1">
    <citation type="submission" date="2020-10" db="EMBL/GenBank/DDBJ databases">
        <authorList>
            <person name="Kusch S."/>
        </authorList>
    </citation>
    <scope>NUCLEOTIDE SEQUENCE</scope>
    <source>
        <strain evidence="1">SwB9</strain>
    </source>
</reference>
<evidence type="ECO:0000313" key="2">
    <source>
        <dbReference type="Proteomes" id="UP000624404"/>
    </source>
</evidence>
<gene>
    <name evidence="1" type="ORF">SCLTRI_LOCUS5886</name>
</gene>
<dbReference type="InterPro" id="IPR036291">
    <property type="entry name" value="NAD(P)-bd_dom_sf"/>
</dbReference>
<sequence>MAPSSKFFSIIAGVGAGTGHSVALKFAQAYPVVLLARDPANYEPTIKAITSSGGQAIGISTDVSDPTSISNAFEQIKKEYGSLKLAAVVFNVGGKFVRKPFLELSLEDYEAGYQANGKGFYLFAQKTLPLLLDSVADSPHPPSLIVTGATASLRGGAQLASFASGKFALRATTQSLAREFSPKGVHVAHAVIDGVIDIPRTKGWEVNGGVEDSKIKPEAIADAYWYLHTQDRSLFTQELDVRPFVEKF</sequence>